<comment type="caution">
    <text evidence="1">Lacks conserved residue(s) required for the propagation of feature annotation.</text>
</comment>
<reference evidence="3 4" key="1">
    <citation type="submission" date="2011-04" db="EMBL/GenBank/DDBJ databases">
        <title>The Genome Sequence of Clostridium citroniae WAL-19142.</title>
        <authorList>
            <consortium name="The Broad Institute Genome Sequencing Platform"/>
            <person name="Earl A."/>
            <person name="Ward D."/>
            <person name="Feldgarden M."/>
            <person name="Gevers D."/>
            <person name="Warren Y.A."/>
            <person name="Tyrrell K.L."/>
            <person name="Citron D.M."/>
            <person name="Goldstein E.J."/>
            <person name="Daigneault M."/>
            <person name="Allen-Vercoe E."/>
            <person name="Young S.K."/>
            <person name="Zeng Q."/>
            <person name="Gargeya S."/>
            <person name="Fitzgerald M."/>
            <person name="Haas B."/>
            <person name="Abouelleil A."/>
            <person name="Alvarado L."/>
            <person name="Arachchi H.M."/>
            <person name="Berlin A."/>
            <person name="Brown A."/>
            <person name="Chapman S.B."/>
            <person name="Chen Z."/>
            <person name="Dunbar C."/>
            <person name="Freedman E."/>
            <person name="Gearin G."/>
            <person name="Gellesch M."/>
            <person name="Goldberg J."/>
            <person name="Griggs A."/>
            <person name="Gujja S."/>
            <person name="Heilman E.R."/>
            <person name="Heiman D."/>
            <person name="Howarth C."/>
            <person name="Larson L."/>
            <person name="Lui A."/>
            <person name="MacDonald P.J."/>
            <person name="Mehta T."/>
            <person name="Montmayeur A."/>
            <person name="Murphy C."/>
            <person name="Neiman D."/>
            <person name="Pearson M."/>
            <person name="Priest M."/>
            <person name="Roberts A."/>
            <person name="Saif S."/>
            <person name="Shea T."/>
            <person name="Shenoy N."/>
            <person name="Sisk P."/>
            <person name="Stolte C."/>
            <person name="Sykes S."/>
            <person name="White J."/>
            <person name="Yandava C."/>
            <person name="Wortman J."/>
            <person name="Nusbaum C."/>
            <person name="Birren B."/>
        </authorList>
    </citation>
    <scope>NUCLEOTIDE SEQUENCE [LARGE SCALE GENOMIC DNA]</scope>
    <source>
        <strain evidence="3 4">WAL-19142</strain>
    </source>
</reference>
<dbReference type="EMBL" id="ADLK01000002">
    <property type="protein sequence ID" value="KMW24029.1"/>
    <property type="molecule type" value="Genomic_DNA"/>
</dbReference>
<evidence type="ECO:0000259" key="2">
    <source>
        <dbReference type="PROSITE" id="PS51084"/>
    </source>
</evidence>
<organism evidence="3 4">
    <name type="scientific">[Clostridium] citroniae WAL-19142</name>
    <dbReference type="NCBI Taxonomy" id="742734"/>
    <lineage>
        <taxon>Bacteria</taxon>
        <taxon>Bacillati</taxon>
        <taxon>Bacillota</taxon>
        <taxon>Clostridia</taxon>
        <taxon>Lachnospirales</taxon>
        <taxon>Lachnospiraceae</taxon>
        <taxon>Enterocloster</taxon>
    </lineage>
</organism>
<feature type="domain" description="HIT" evidence="2">
    <location>
        <begin position="8"/>
        <end position="111"/>
    </location>
</feature>
<evidence type="ECO:0000256" key="1">
    <source>
        <dbReference type="PROSITE-ProRule" id="PRU00464"/>
    </source>
</evidence>
<dbReference type="SUPFAM" id="SSF54197">
    <property type="entry name" value="HIT-like"/>
    <property type="match status" value="1"/>
</dbReference>
<dbReference type="InterPro" id="IPR011146">
    <property type="entry name" value="HIT-like"/>
</dbReference>
<proteinExistence type="predicted"/>
<name>A0A0J9CHD4_9FIRM</name>
<dbReference type="RefSeq" id="WP_048929222.1">
    <property type="nucleotide sequence ID" value="NZ_KQ235875.1"/>
</dbReference>
<dbReference type="PROSITE" id="PS51084">
    <property type="entry name" value="HIT_2"/>
    <property type="match status" value="1"/>
</dbReference>
<dbReference type="Gene3D" id="3.30.428.10">
    <property type="entry name" value="HIT-like"/>
    <property type="match status" value="1"/>
</dbReference>
<dbReference type="OrthoDB" id="9784774at2"/>
<dbReference type="Proteomes" id="UP000037392">
    <property type="component" value="Unassembled WGS sequence"/>
</dbReference>
<dbReference type="InterPro" id="IPR036265">
    <property type="entry name" value="HIT-like_sf"/>
</dbReference>
<gene>
    <name evidence="3" type="ORF">HMPREF9470_00794</name>
</gene>
<evidence type="ECO:0000313" key="4">
    <source>
        <dbReference type="Proteomes" id="UP000037392"/>
    </source>
</evidence>
<dbReference type="AlphaFoldDB" id="A0A0J9CHD4"/>
<dbReference type="PATRIC" id="fig|742734.4.peg.843"/>
<dbReference type="GeneID" id="93166529"/>
<comment type="caution">
    <text evidence="3">The sequence shown here is derived from an EMBL/GenBank/DDBJ whole genome shotgun (WGS) entry which is preliminary data.</text>
</comment>
<evidence type="ECO:0000313" key="3">
    <source>
        <dbReference type="EMBL" id="KMW24029.1"/>
    </source>
</evidence>
<sequence length="151" mass="17635">MEDIKGCYYCDQDKGFRSLLFKICDLKASSVFLCKDQTLAGRCTIMFRDHYSELFEIPKAERDEYMDDVCALAWTIKDLFGADKINYAIYGDEVTHVHYTLCPKYKGRLGWGGPFVLFPEEKDKITLTDEQYRERMELIRKAVMKKRGIGL</sequence>
<accession>A0A0J9CHD4</accession>
<protein>
    <recommendedName>
        <fullName evidence="2">HIT domain-containing protein</fullName>
    </recommendedName>
</protein>
<dbReference type="GO" id="GO:0003824">
    <property type="term" value="F:catalytic activity"/>
    <property type="evidence" value="ECO:0007669"/>
    <property type="project" value="InterPro"/>
</dbReference>